<dbReference type="Proteomes" id="UP000483672">
    <property type="component" value="Unassembled WGS sequence"/>
</dbReference>
<dbReference type="SUPFAM" id="SSF48403">
    <property type="entry name" value="Ankyrin repeat"/>
    <property type="match status" value="1"/>
</dbReference>
<protein>
    <submittedName>
        <fullName evidence="4">Uncharacterized protein</fullName>
    </submittedName>
</protein>
<keyword evidence="3" id="KW-0472">Membrane</keyword>
<comment type="caution">
    <text evidence="4">The sequence shown here is derived from an EMBL/GenBank/DDBJ whole genome shotgun (WGS) entry which is preliminary data.</text>
</comment>
<dbReference type="InterPro" id="IPR036770">
    <property type="entry name" value="Ankyrin_rpt-contain_sf"/>
</dbReference>
<keyword evidence="3" id="KW-0812">Transmembrane</keyword>
<proteinExistence type="predicted"/>
<organism evidence="4 5">
    <name type="scientific">Orbilia oligospora</name>
    <name type="common">Nematode-trapping fungus</name>
    <name type="synonym">Arthrobotrys oligospora</name>
    <dbReference type="NCBI Taxonomy" id="2813651"/>
    <lineage>
        <taxon>Eukaryota</taxon>
        <taxon>Fungi</taxon>
        <taxon>Dikarya</taxon>
        <taxon>Ascomycota</taxon>
        <taxon>Pezizomycotina</taxon>
        <taxon>Orbiliomycetes</taxon>
        <taxon>Orbiliales</taxon>
        <taxon>Orbiliaceae</taxon>
        <taxon>Orbilia</taxon>
    </lineage>
</organism>
<dbReference type="Gene3D" id="1.25.40.20">
    <property type="entry name" value="Ankyrin repeat-containing domain"/>
    <property type="match status" value="1"/>
</dbReference>
<evidence type="ECO:0000256" key="2">
    <source>
        <dbReference type="SAM" id="MobiDB-lite"/>
    </source>
</evidence>
<reference evidence="4 5" key="1">
    <citation type="submission" date="2019-06" db="EMBL/GenBank/DDBJ databases">
        <authorList>
            <person name="Palmer J.M."/>
        </authorList>
    </citation>
    <scope>NUCLEOTIDE SEQUENCE [LARGE SCALE GENOMIC DNA]</scope>
    <source>
        <strain evidence="4 5">TWF191</strain>
    </source>
</reference>
<dbReference type="AlphaFoldDB" id="A0A6G1LYN8"/>
<evidence type="ECO:0000256" key="1">
    <source>
        <dbReference type="PROSITE-ProRule" id="PRU00023"/>
    </source>
</evidence>
<dbReference type="EMBL" id="WIPF01000145">
    <property type="protein sequence ID" value="KAF3204363.1"/>
    <property type="molecule type" value="Genomic_DNA"/>
</dbReference>
<name>A0A6G1LYN8_ORBOL</name>
<keyword evidence="1" id="KW-0040">ANK repeat</keyword>
<dbReference type="InterPro" id="IPR002110">
    <property type="entry name" value="Ankyrin_rpt"/>
</dbReference>
<evidence type="ECO:0000313" key="4">
    <source>
        <dbReference type="EMBL" id="KAF3204363.1"/>
    </source>
</evidence>
<gene>
    <name evidence="4" type="ORF">TWF191_002283</name>
</gene>
<feature type="region of interest" description="Disordered" evidence="2">
    <location>
        <begin position="346"/>
        <end position="366"/>
    </location>
</feature>
<sequence>METEKDYSLLRSLRYDYGIGISLLILRALLFGWDMDARMLLRSLISPIKSPKSKVEDTDTQDPWVVPDWYWAELSPFLDTYLTPKHLCSFLCAVIGMDRRRLLAFLLQYIQKCRTNTEKKDIECFIRDASTHHKITDSVWGFKICAARASIKMSKTFVEDSLTISRTVRSSEGAQIKNIKAFANLLSSRATCTRIYLQDGIPGLHQRSGGHRTGRCFPNKSLVGSDRSTFPRMFGRLIPSYKQFVLPVLILKYRGKILIPLSSPREEDSIFDSLFWLSPKPSYQDIDNTLSIFGFNDFLSFVVMAVGKIMFKVISREAHNIRGINGNITPLGSMWMVHQNGQISIPPQLHQEPTRNSGYSSRETAHESSDWKTAICNEYKEVSMILKGQNKCSDTLTGDSIGILPLKTEYESAGVLENDYNVRVSRRGLERAPRRMKDMKFAVSTNLRSNEDGVIHNIRQRRKLLRLAAIWYNDTEILECLIGKGVGVNAPSVSDLRTALQICCRRPTAAVPPGVKRIETVRILVEAGATINPRDPDDTKPQFTPLDGAVLTGDLAVARYLLEKGACIDLETLKYSVSYGRLDMVSLLVQFEMKFHAPALELAELYKESAIQ</sequence>
<dbReference type="SMART" id="SM00248">
    <property type="entry name" value="ANK"/>
    <property type="match status" value="3"/>
</dbReference>
<feature type="repeat" description="ANK" evidence="1">
    <location>
        <begin position="541"/>
        <end position="573"/>
    </location>
</feature>
<evidence type="ECO:0000313" key="5">
    <source>
        <dbReference type="Proteomes" id="UP000483672"/>
    </source>
</evidence>
<evidence type="ECO:0000256" key="3">
    <source>
        <dbReference type="SAM" id="Phobius"/>
    </source>
</evidence>
<dbReference type="Pfam" id="PF12796">
    <property type="entry name" value="Ank_2"/>
    <property type="match status" value="1"/>
</dbReference>
<accession>A0A6G1LYN8</accession>
<dbReference type="PROSITE" id="PS50088">
    <property type="entry name" value="ANK_REPEAT"/>
    <property type="match status" value="1"/>
</dbReference>
<feature type="transmembrane region" description="Helical" evidence="3">
    <location>
        <begin position="15"/>
        <end position="33"/>
    </location>
</feature>
<keyword evidence="3" id="KW-1133">Transmembrane helix</keyword>